<dbReference type="GeneTree" id="ENSGT00940000156910"/>
<feature type="region of interest" description="Disordered" evidence="6">
    <location>
        <begin position="1130"/>
        <end position="1149"/>
    </location>
</feature>
<feature type="compositionally biased region" description="Basic and acidic residues" evidence="6">
    <location>
        <begin position="948"/>
        <end position="957"/>
    </location>
</feature>
<dbReference type="FunFam" id="3.30.40.10:FF:000180">
    <property type="entry name" value="Early endosome antigen 1"/>
    <property type="match status" value="1"/>
</dbReference>
<reference evidence="9" key="3">
    <citation type="submission" date="2025-09" db="UniProtKB">
        <authorList>
            <consortium name="Ensembl"/>
        </authorList>
    </citation>
    <scope>IDENTIFICATION</scope>
</reference>
<proteinExistence type="predicted"/>
<feature type="region of interest" description="Disordered" evidence="6">
    <location>
        <begin position="417"/>
        <end position="436"/>
    </location>
</feature>
<dbReference type="SUPFAM" id="SSF57903">
    <property type="entry name" value="FYVE/PHD zinc finger"/>
    <property type="match status" value="1"/>
</dbReference>
<dbReference type="InterPro" id="IPR013083">
    <property type="entry name" value="Znf_RING/FYVE/PHD"/>
</dbReference>
<feature type="coiled-coil region" evidence="5">
    <location>
        <begin position="1028"/>
        <end position="1055"/>
    </location>
</feature>
<sequence>LCLLSLPQTPGKGGSQNSESDQPSADLNNDQTSEGFICPQCMKSHNSAEELFKHYELYHDSGDQPSHMGPESNVSVKQEDFMLLRQELQELQTSLKEERWFSGELKKELDKVQGHLKGLSTDFLLKTPKERWTEKFNIKQMKDLFEQKAAQLATEIVDIKSRYDEEKSLREAADQRLANLSQELQRERQDKDRLHTELLQRAGVEDMEVLQKELIQVQTLMDNMTHEREEESVRLKSQYEQLQADHTTSEMTISQLKAELEKGPQEAAVYTEQIHQLQSSLNNLQQQSQMLSEKLGRREKEFQELEDCLGAEQASKKTAQASLHQTEMEVQELQARVAGAEASLQRAQAELGEEAGRLRREVAELEAKHGEVKAERKQLQQQREERESQGLAQQSEISQLHAKLLEAERQLGEVQGRLKEQRQLSGEKLKDREQQTADLQIKLSRSEEQLKENSSKMLDLQHQLEKAKQQHQELQGLQQNTNTKLREAQNDLEQVLRQIGDKDQKIQNLEALLQKTKNSMSQLEAEREDLVAKIQAGEGETAVLNQLQEKNHTLQMQVTHLTDKLKNQSESHKQAQDNLHKQVQEQKSLLRAAQDRAQAVETSLGELNAQLTESREKVAQLDTQLKSKTEMLLSAEAAKAAQRVDLENHLETAQHALQDKQQELNKCQACVEEQGRRLQDRHEQCGQLEASLKEVKDKLLTSEQCIEQLEGQAKKAEAEGVELRAAREQAQQEVQKLQKQGSEVKGKLKEAAVLQEELKRKTDSLSDTRQQLERCEHEKTSLQASLDKLAQEGQVRQAELDRKAQGLAGDLQKAMQEKEAQWKVLAAANNGLAKASKDLKESQSQLDKERKSSKIVLEEKVGLVWCSVDLHVGGTDCNMKESSSSLEKGLKMQLTVLTEQHTETQDALKEKEKGVQQLQTQLKTAQGSFNQEKKKLESQVSELQGAHARKEEGRLKEQVSGLGQELSSERTRTTEMQKALEQSQEGMAKLQSDYYGKESEVSSLRQDLASEERLTLSQEELAANRTQLTGLEGQVQEVEAARASLKQELAKRDQRLGQQETALKELQKHQQTFDNSIILLTPIHPPLLTPSLPPPQELRELGEAKQLLIQQKLEVQGRVEEVQAALEQEKTLHQATRDSVTQREEKSRLETQEVQAQLVSERKAREEQAKRGEEAEARLGLQVTALNENVATLKREWQGSQRRCGELEKQTDELRGEIAVLEATVQNNQDERRALLERCVKGEGEMEKLQSKVVEMRRKLDDTTAAMQELGRENQSLQIKQSQSLTRKWAEDHEVQNCMACGKGFSLAIRKHHCRNCGNIFCAECSAKNALTPSSKKPVRVCEMCFEDLQG</sequence>
<evidence type="ECO:0000256" key="2">
    <source>
        <dbReference type="ARBA" id="ARBA00022771"/>
    </source>
</evidence>
<dbReference type="PANTHER" id="PTHR23164">
    <property type="entry name" value="EARLY ENDOSOME ANTIGEN 1"/>
    <property type="match status" value="1"/>
</dbReference>
<dbReference type="SMART" id="SM00064">
    <property type="entry name" value="FYVE"/>
    <property type="match status" value="1"/>
</dbReference>
<feature type="domain" description="C2H2-type" evidence="7">
    <location>
        <begin position="36"/>
        <end position="65"/>
    </location>
</feature>
<keyword evidence="3" id="KW-0862">Zinc</keyword>
<dbReference type="Gene3D" id="1.10.287.1490">
    <property type="match status" value="1"/>
</dbReference>
<dbReference type="GO" id="GO:0005769">
    <property type="term" value="C:early endosome"/>
    <property type="evidence" value="ECO:0007669"/>
    <property type="project" value="TreeGrafter"/>
</dbReference>
<keyword evidence="2 4" id="KW-0863">Zinc-finger</keyword>
<evidence type="ECO:0000259" key="8">
    <source>
        <dbReference type="PROSITE" id="PS50178"/>
    </source>
</evidence>
<evidence type="ECO:0000256" key="1">
    <source>
        <dbReference type="ARBA" id="ARBA00022723"/>
    </source>
</evidence>
<dbReference type="PROSITE" id="PS50157">
    <property type="entry name" value="ZINC_FINGER_C2H2_2"/>
    <property type="match status" value="1"/>
</dbReference>
<feature type="compositionally biased region" description="Basic and acidic residues" evidence="6">
    <location>
        <begin position="417"/>
        <end position="435"/>
    </location>
</feature>
<dbReference type="CDD" id="cd15730">
    <property type="entry name" value="FYVE_EEA1"/>
    <property type="match status" value="1"/>
</dbReference>
<evidence type="ECO:0000256" key="4">
    <source>
        <dbReference type="PROSITE-ProRule" id="PRU00042"/>
    </source>
</evidence>
<dbReference type="Pfam" id="PF01363">
    <property type="entry name" value="FYVE"/>
    <property type="match status" value="1"/>
</dbReference>
<feature type="coiled-coil region" evidence="5">
    <location>
        <begin position="1204"/>
        <end position="1280"/>
    </location>
</feature>
<reference evidence="9" key="2">
    <citation type="submission" date="2025-08" db="UniProtKB">
        <authorList>
            <consortium name="Ensembl"/>
        </authorList>
    </citation>
    <scope>IDENTIFICATION</scope>
</reference>
<dbReference type="GO" id="GO:0005545">
    <property type="term" value="F:1-phosphatidylinositol binding"/>
    <property type="evidence" value="ECO:0007669"/>
    <property type="project" value="TreeGrafter"/>
</dbReference>
<evidence type="ECO:0000256" key="6">
    <source>
        <dbReference type="SAM" id="MobiDB-lite"/>
    </source>
</evidence>
<keyword evidence="1" id="KW-0479">Metal-binding</keyword>
<feature type="coiled-coil region" evidence="5">
    <location>
        <begin position="825"/>
        <end position="852"/>
    </location>
</feature>
<evidence type="ECO:0000313" key="9">
    <source>
        <dbReference type="Ensembl" id="ENSHHUP00000006678.1"/>
    </source>
</evidence>
<evidence type="ECO:0000259" key="7">
    <source>
        <dbReference type="PROSITE" id="PS50157"/>
    </source>
</evidence>
<feature type="compositionally biased region" description="Polar residues" evidence="6">
    <location>
        <begin position="15"/>
        <end position="32"/>
    </location>
</feature>
<dbReference type="InterPro" id="IPR011011">
    <property type="entry name" value="Znf_FYVE_PHD"/>
</dbReference>
<feature type="compositionally biased region" description="Basic and acidic residues" evidence="6">
    <location>
        <begin position="367"/>
        <end position="388"/>
    </location>
</feature>
<dbReference type="Proteomes" id="UP000314982">
    <property type="component" value="Unassembled WGS sequence"/>
</dbReference>
<evidence type="ECO:0000256" key="3">
    <source>
        <dbReference type="ARBA" id="ARBA00022833"/>
    </source>
</evidence>
<feature type="domain" description="FYVE-type" evidence="8">
    <location>
        <begin position="1292"/>
        <end position="1350"/>
    </location>
</feature>
<dbReference type="InterPro" id="IPR000306">
    <property type="entry name" value="Znf_FYVE"/>
</dbReference>
<feature type="region of interest" description="Disordered" evidence="6">
    <location>
        <begin position="1"/>
        <end position="32"/>
    </location>
</feature>
<feature type="region of interest" description="Disordered" evidence="6">
    <location>
        <begin position="367"/>
        <end position="395"/>
    </location>
</feature>
<dbReference type="Gene3D" id="1.20.5.390">
    <property type="entry name" value="L1 transposable element, trimerization domain"/>
    <property type="match status" value="1"/>
</dbReference>
<accession>A0A4W5JNT6</accession>
<dbReference type="Gene3D" id="3.30.40.10">
    <property type="entry name" value="Zinc/RING finger domain, C3HC4 (zinc finger)"/>
    <property type="match status" value="1"/>
</dbReference>
<evidence type="ECO:0000256" key="5">
    <source>
        <dbReference type="SAM" id="Coils"/>
    </source>
</evidence>
<dbReference type="GO" id="GO:0006897">
    <property type="term" value="P:endocytosis"/>
    <property type="evidence" value="ECO:0007669"/>
    <property type="project" value="TreeGrafter"/>
</dbReference>
<name>A0A4W5JNT6_9TELE</name>
<keyword evidence="5" id="KW-0175">Coiled coil</keyword>
<dbReference type="Ensembl" id="ENSHHUT00000006881.1">
    <property type="protein sequence ID" value="ENSHHUP00000006678.1"/>
    <property type="gene ID" value="ENSHHUG00000004001.1"/>
</dbReference>
<dbReference type="InterPro" id="IPR013087">
    <property type="entry name" value="Znf_C2H2_type"/>
</dbReference>
<reference evidence="10" key="1">
    <citation type="submission" date="2018-06" db="EMBL/GenBank/DDBJ databases">
        <title>Genome assembly of Danube salmon.</title>
        <authorList>
            <person name="Macqueen D.J."/>
            <person name="Gundappa M.K."/>
        </authorList>
    </citation>
    <scope>NUCLEOTIDE SEQUENCE [LARGE SCALE GENOMIC DNA]</scope>
</reference>
<dbReference type="PROSITE" id="PS50178">
    <property type="entry name" value="ZF_FYVE"/>
    <property type="match status" value="1"/>
</dbReference>
<organism evidence="9 10">
    <name type="scientific">Hucho hucho</name>
    <name type="common">huchen</name>
    <dbReference type="NCBI Taxonomy" id="62062"/>
    <lineage>
        <taxon>Eukaryota</taxon>
        <taxon>Metazoa</taxon>
        <taxon>Chordata</taxon>
        <taxon>Craniata</taxon>
        <taxon>Vertebrata</taxon>
        <taxon>Euteleostomi</taxon>
        <taxon>Actinopterygii</taxon>
        <taxon>Neopterygii</taxon>
        <taxon>Teleostei</taxon>
        <taxon>Protacanthopterygii</taxon>
        <taxon>Salmoniformes</taxon>
        <taxon>Salmonidae</taxon>
        <taxon>Salmoninae</taxon>
        <taxon>Hucho</taxon>
    </lineage>
</organism>
<dbReference type="PANTHER" id="PTHR23164:SF30">
    <property type="entry name" value="EARLY ENDOSOME ANTIGEN 1"/>
    <property type="match status" value="1"/>
</dbReference>
<feature type="region of interest" description="Disordered" evidence="6">
    <location>
        <begin position="926"/>
        <end position="972"/>
    </location>
</feature>
<keyword evidence="10" id="KW-1185">Reference proteome</keyword>
<dbReference type="InterPro" id="IPR017455">
    <property type="entry name" value="Znf_FYVE-rel"/>
</dbReference>
<evidence type="ECO:0000313" key="10">
    <source>
        <dbReference type="Proteomes" id="UP000314982"/>
    </source>
</evidence>
<dbReference type="GO" id="GO:0008270">
    <property type="term" value="F:zinc ion binding"/>
    <property type="evidence" value="ECO:0007669"/>
    <property type="project" value="UniProtKB-KW"/>
</dbReference>
<protein>
    <submittedName>
        <fullName evidence="9">Early endosome antigen 1</fullName>
    </submittedName>
</protein>